<accession>A0AA86RA43</accession>
<name>A0AA86RA43_9EUKA</name>
<gene>
    <name evidence="2" type="ORF">HINF_LOCUS43975</name>
    <name evidence="1" type="ORF">HINF_LOCUS56797</name>
</gene>
<proteinExistence type="predicted"/>
<keyword evidence="3" id="KW-1185">Reference proteome</keyword>
<sequence length="205" mass="24288">MLQLQQNNKRLKTIKRIESQRKLRIANTITKHKLYLIFSRDINKYSYLQNIELPQSILENLISKNHVTNYNYLSFNILTTSQQYCMMTNNLVKYKSWLQNIQTTFTGSMHILYKSKVQNLKKVKVKRMNSQKVSRASSVLSSFENSTQQQDDSQCEFAETPCADQMYEFYDRNIDSPCVVRILQFKKNEEILQLSQIFNQSVEIE</sequence>
<protein>
    <submittedName>
        <fullName evidence="2">Hypothetical_protein</fullName>
    </submittedName>
</protein>
<organism evidence="1">
    <name type="scientific">Hexamita inflata</name>
    <dbReference type="NCBI Taxonomy" id="28002"/>
    <lineage>
        <taxon>Eukaryota</taxon>
        <taxon>Metamonada</taxon>
        <taxon>Diplomonadida</taxon>
        <taxon>Hexamitidae</taxon>
        <taxon>Hexamitinae</taxon>
        <taxon>Hexamita</taxon>
    </lineage>
</organism>
<evidence type="ECO:0000313" key="2">
    <source>
        <dbReference type="EMBL" id="CAL6050620.1"/>
    </source>
</evidence>
<dbReference type="EMBL" id="CATOUU010001054">
    <property type="protein sequence ID" value="CAI9969152.1"/>
    <property type="molecule type" value="Genomic_DNA"/>
</dbReference>
<reference evidence="2 3" key="2">
    <citation type="submission" date="2024-07" db="EMBL/GenBank/DDBJ databases">
        <authorList>
            <person name="Akdeniz Z."/>
        </authorList>
    </citation>
    <scope>NUCLEOTIDE SEQUENCE [LARGE SCALE GENOMIC DNA]</scope>
</reference>
<dbReference type="EMBL" id="CAXDID020000185">
    <property type="protein sequence ID" value="CAL6050620.1"/>
    <property type="molecule type" value="Genomic_DNA"/>
</dbReference>
<evidence type="ECO:0000313" key="1">
    <source>
        <dbReference type="EMBL" id="CAI9969152.1"/>
    </source>
</evidence>
<reference evidence="1" key="1">
    <citation type="submission" date="2023-06" db="EMBL/GenBank/DDBJ databases">
        <authorList>
            <person name="Kurt Z."/>
        </authorList>
    </citation>
    <scope>NUCLEOTIDE SEQUENCE</scope>
</reference>
<comment type="caution">
    <text evidence="1">The sequence shown here is derived from an EMBL/GenBank/DDBJ whole genome shotgun (WGS) entry which is preliminary data.</text>
</comment>
<dbReference type="AlphaFoldDB" id="A0AA86RA43"/>
<dbReference type="Proteomes" id="UP001642409">
    <property type="component" value="Unassembled WGS sequence"/>
</dbReference>
<evidence type="ECO:0000313" key="3">
    <source>
        <dbReference type="Proteomes" id="UP001642409"/>
    </source>
</evidence>